<dbReference type="Gene3D" id="2.120.10.30">
    <property type="entry name" value="TolB, C-terminal domain"/>
    <property type="match status" value="2"/>
</dbReference>
<dbReference type="SMART" id="SM00862">
    <property type="entry name" value="Trans_reg_C"/>
    <property type="match status" value="1"/>
</dbReference>
<dbReference type="PANTHER" id="PTHR36842:SF2">
    <property type="entry name" value="SLR0505 PROTEIN"/>
    <property type="match status" value="1"/>
</dbReference>
<evidence type="ECO:0000259" key="5">
    <source>
        <dbReference type="PROSITE" id="PS51755"/>
    </source>
</evidence>
<keyword evidence="7" id="KW-1185">Reference proteome</keyword>
<evidence type="ECO:0000256" key="4">
    <source>
        <dbReference type="SAM" id="Phobius"/>
    </source>
</evidence>
<name>A0ABV7JSS8_9ALTE</name>
<dbReference type="InterPro" id="IPR001867">
    <property type="entry name" value="OmpR/PhoB-type_DNA-bd"/>
</dbReference>
<dbReference type="CDD" id="cd00383">
    <property type="entry name" value="trans_reg_C"/>
    <property type="match status" value="1"/>
</dbReference>
<dbReference type="SUPFAM" id="SSF69304">
    <property type="entry name" value="Tricorn protease N-terminal domain"/>
    <property type="match status" value="2"/>
</dbReference>
<gene>
    <name evidence="6" type="ORF">ACFOEW_04090</name>
</gene>
<dbReference type="RefSeq" id="WP_123323818.1">
    <property type="nucleotide sequence ID" value="NZ_JBHRSX010000012.1"/>
</dbReference>
<accession>A0ABV7JSS8</accession>
<keyword evidence="4" id="KW-0812">Transmembrane</keyword>
<organism evidence="6 7">
    <name type="scientific">Alteromonas oceani</name>
    <dbReference type="NCBI Taxonomy" id="2071609"/>
    <lineage>
        <taxon>Bacteria</taxon>
        <taxon>Pseudomonadati</taxon>
        <taxon>Pseudomonadota</taxon>
        <taxon>Gammaproteobacteria</taxon>
        <taxon>Alteromonadales</taxon>
        <taxon>Alteromonadaceae</taxon>
        <taxon>Alteromonas/Salinimonas group</taxon>
        <taxon>Alteromonas</taxon>
    </lineage>
</organism>
<dbReference type="PANTHER" id="PTHR36842">
    <property type="entry name" value="PROTEIN TOLB HOMOLOG"/>
    <property type="match status" value="1"/>
</dbReference>
<dbReference type="Pfam" id="PF00486">
    <property type="entry name" value="Trans_reg_C"/>
    <property type="match status" value="1"/>
</dbReference>
<evidence type="ECO:0000313" key="6">
    <source>
        <dbReference type="EMBL" id="MFC3201001.1"/>
    </source>
</evidence>
<feature type="DNA-binding region" description="OmpR/PhoB-type" evidence="3">
    <location>
        <begin position="1"/>
        <end position="98"/>
    </location>
</feature>
<evidence type="ECO:0000256" key="2">
    <source>
        <dbReference type="ARBA" id="ARBA00023125"/>
    </source>
</evidence>
<dbReference type="PROSITE" id="PS51755">
    <property type="entry name" value="OMPR_PHOB"/>
    <property type="match status" value="1"/>
</dbReference>
<sequence length="687" mass="78292">MRWQIANYQFCEQQQTLSSSSEMLQLEPLMVELLAYFCRHPNEIISVDQLIDQVWQGRVVTDNAVSRLITKLRRAFADDVRQPKFIATFPKKGYKFVAPVARIDEYDAQSLMPDGAQVTRPETDEKTAEAGWSFLKLPFIAVLLVVILVMVFWQVWQAPQPSARFARALTSMDGNEVFPSFSADGRRMAFMSVKAQRLRLMIKDLHNGNSTEINHPDGLNTGPGDWSKQGDKLVYLAASAQRCEYYIVEIKGLIIGEPRLIHRCPAGSYGKVLFTHNDQRVVFSENAGPGTPYSIYELDLTTQSKRRLNQPDLYLSGNSQFDLHPHNDKLLISSPDKQQWEGFYALDLTTNKLDLLFKQDAYICCGIWDHAGENVILMGEHPAYQLLSYDLAGNNKQVIFSGSRRISLPRRFNNGADYVFLSGDKHTDIQILDLESGEVGSIANDTVDELLATFSTNHQVIGYISMASGKEQVWKYDLASGERRKITAFTDSRHYLDLHWSPDDRYIAGLTFNELHLIDSTTGEISIVDFPQTEIRGVSFKSASELSFSAKEGERWRVYTYHLITHAITAEAPTWSYIQYSANEQNTLWYSVDNRLFYSNARIELSRSEIPGSALLNGRQWNLRKRGEQWFWYSRKDEGQIYRYDGLTNELEVLVGSQTGHFDIQHGALLYTTSSEAQTNLFRTVGE</sequence>
<dbReference type="EMBL" id="JBHRSX010000012">
    <property type="protein sequence ID" value="MFC3201001.1"/>
    <property type="molecule type" value="Genomic_DNA"/>
</dbReference>
<dbReference type="Proteomes" id="UP001595477">
    <property type="component" value="Unassembled WGS sequence"/>
</dbReference>
<dbReference type="InterPro" id="IPR011042">
    <property type="entry name" value="6-blade_b-propeller_TolB-like"/>
</dbReference>
<dbReference type="SUPFAM" id="SSF46894">
    <property type="entry name" value="C-terminal effector domain of the bipartite response regulators"/>
    <property type="match status" value="1"/>
</dbReference>
<reference evidence="7" key="1">
    <citation type="journal article" date="2019" name="Int. J. Syst. Evol. Microbiol.">
        <title>The Global Catalogue of Microorganisms (GCM) 10K type strain sequencing project: providing services to taxonomists for standard genome sequencing and annotation.</title>
        <authorList>
            <consortium name="The Broad Institute Genomics Platform"/>
            <consortium name="The Broad Institute Genome Sequencing Center for Infectious Disease"/>
            <person name="Wu L."/>
            <person name="Ma J."/>
        </authorList>
    </citation>
    <scope>NUCLEOTIDE SEQUENCE [LARGE SCALE GENOMIC DNA]</scope>
    <source>
        <strain evidence="7">KCTC 52449</strain>
    </source>
</reference>
<evidence type="ECO:0000256" key="3">
    <source>
        <dbReference type="PROSITE-ProRule" id="PRU01091"/>
    </source>
</evidence>
<dbReference type="InterPro" id="IPR011659">
    <property type="entry name" value="WD40"/>
</dbReference>
<dbReference type="Pfam" id="PF07676">
    <property type="entry name" value="PD40"/>
    <property type="match status" value="1"/>
</dbReference>
<feature type="transmembrane region" description="Helical" evidence="4">
    <location>
        <begin position="134"/>
        <end position="156"/>
    </location>
</feature>
<dbReference type="InterPro" id="IPR036388">
    <property type="entry name" value="WH-like_DNA-bd_sf"/>
</dbReference>
<keyword evidence="2 3" id="KW-0238">DNA-binding</keyword>
<protein>
    <submittedName>
        <fullName evidence="6">Winged helix-turn-helix domain-containing protein</fullName>
    </submittedName>
</protein>
<dbReference type="InterPro" id="IPR016032">
    <property type="entry name" value="Sig_transdc_resp-reg_C-effctor"/>
</dbReference>
<dbReference type="Gene3D" id="1.10.10.10">
    <property type="entry name" value="Winged helix-like DNA-binding domain superfamily/Winged helix DNA-binding domain"/>
    <property type="match status" value="1"/>
</dbReference>
<keyword evidence="4" id="KW-0472">Membrane</keyword>
<evidence type="ECO:0000313" key="7">
    <source>
        <dbReference type="Proteomes" id="UP001595477"/>
    </source>
</evidence>
<comment type="similarity">
    <text evidence="1">Belongs to the TolB family.</text>
</comment>
<comment type="caution">
    <text evidence="6">The sequence shown here is derived from an EMBL/GenBank/DDBJ whole genome shotgun (WGS) entry which is preliminary data.</text>
</comment>
<proteinExistence type="inferred from homology"/>
<evidence type="ECO:0000256" key="1">
    <source>
        <dbReference type="ARBA" id="ARBA00009820"/>
    </source>
</evidence>
<keyword evidence="4" id="KW-1133">Transmembrane helix</keyword>
<feature type="domain" description="OmpR/PhoB-type" evidence="5">
    <location>
        <begin position="1"/>
        <end position="98"/>
    </location>
</feature>